<dbReference type="Ensembl" id="ENSDCDT00010015602.1">
    <property type="protein sequence ID" value="ENSDCDP00010014816.1"/>
    <property type="gene ID" value="ENSDCDG00010006751.1"/>
</dbReference>
<feature type="domain" description="C1q" evidence="6">
    <location>
        <begin position="84"/>
        <end position="226"/>
    </location>
</feature>
<comment type="subcellular location">
    <subcellularLocation>
        <location evidence="1">Secreted</location>
    </subcellularLocation>
</comment>
<reference evidence="7" key="3">
    <citation type="submission" date="2025-09" db="UniProtKB">
        <authorList>
            <consortium name="Ensembl"/>
        </authorList>
    </citation>
    <scope>IDENTIFICATION</scope>
</reference>
<protein>
    <recommendedName>
        <fullName evidence="6">C1q domain-containing protein</fullName>
    </recommendedName>
</protein>
<dbReference type="PRINTS" id="PR00007">
    <property type="entry name" value="COMPLEMNTC1Q"/>
</dbReference>
<name>A0AAY4B4V3_9TELE</name>
<feature type="region of interest" description="Disordered" evidence="5">
    <location>
        <begin position="1"/>
        <end position="26"/>
    </location>
</feature>
<keyword evidence="3" id="KW-0732">Signal</keyword>
<evidence type="ECO:0000313" key="8">
    <source>
        <dbReference type="Proteomes" id="UP000694580"/>
    </source>
</evidence>
<dbReference type="SMART" id="SM00110">
    <property type="entry name" value="C1Q"/>
    <property type="match status" value="1"/>
</dbReference>
<reference evidence="7" key="2">
    <citation type="submission" date="2025-08" db="UniProtKB">
        <authorList>
            <consortium name="Ensembl"/>
        </authorList>
    </citation>
    <scope>IDENTIFICATION</scope>
</reference>
<dbReference type="PANTHER" id="PTHR22923:SF102">
    <property type="entry name" value="CEREBELLIN 13-RELATED"/>
    <property type="match status" value="1"/>
</dbReference>
<reference evidence="7 8" key="1">
    <citation type="submission" date="2020-06" db="EMBL/GenBank/DDBJ databases">
        <authorList>
            <consortium name="Wellcome Sanger Institute Data Sharing"/>
        </authorList>
    </citation>
    <scope>NUCLEOTIDE SEQUENCE [LARGE SCALE GENOMIC DNA]</scope>
</reference>
<dbReference type="InterPro" id="IPR001073">
    <property type="entry name" value="C1q_dom"/>
</dbReference>
<keyword evidence="8" id="KW-1185">Reference proteome</keyword>
<dbReference type="SUPFAM" id="SSF49842">
    <property type="entry name" value="TNF-like"/>
    <property type="match status" value="1"/>
</dbReference>
<keyword evidence="2" id="KW-0964">Secreted</keyword>
<evidence type="ECO:0000256" key="5">
    <source>
        <dbReference type="SAM" id="MobiDB-lite"/>
    </source>
</evidence>
<dbReference type="GeneTree" id="ENSGT00940000163520"/>
<sequence>MAISGAALSDIRKTKSKRAHADSSVTTTCPPDIWTEVRSARDLVVEQTVKLQTVAEKLEAAESKCTAEVTELKSRVSQLEQELSGTPHVAFSAALGGQGHTGPFNTDKTLVYRTVITNIGSSYNPNTGIFTAPRRGIYYFTFSTYAHVPHQRFTSLYKNGALITSAYGHYPPGQNTGSGSGSNHAVLQLEKGDVVYVQLRSGSHVHDDSNSYSTFSGVLLWPLPRQEF</sequence>
<dbReference type="Gene3D" id="2.60.120.40">
    <property type="match status" value="1"/>
</dbReference>
<gene>
    <name evidence="7" type="primary">LOC114787893</name>
</gene>
<evidence type="ECO:0000259" key="6">
    <source>
        <dbReference type="PROSITE" id="PS50871"/>
    </source>
</evidence>
<evidence type="ECO:0000256" key="2">
    <source>
        <dbReference type="ARBA" id="ARBA00022525"/>
    </source>
</evidence>
<proteinExistence type="predicted"/>
<dbReference type="InterPro" id="IPR008983">
    <property type="entry name" value="Tumour_necrosis_fac-like_dom"/>
</dbReference>
<evidence type="ECO:0000313" key="7">
    <source>
        <dbReference type="Ensembl" id="ENSDCDP00010014816.1"/>
    </source>
</evidence>
<accession>A0AAY4B4V3</accession>
<dbReference type="PANTHER" id="PTHR22923">
    <property type="entry name" value="CEREBELLIN-RELATED"/>
    <property type="match status" value="1"/>
</dbReference>
<evidence type="ECO:0000256" key="1">
    <source>
        <dbReference type="ARBA" id="ARBA00004613"/>
    </source>
</evidence>
<keyword evidence="4" id="KW-0175">Coiled coil</keyword>
<organism evidence="7 8">
    <name type="scientific">Denticeps clupeoides</name>
    <name type="common">denticle herring</name>
    <dbReference type="NCBI Taxonomy" id="299321"/>
    <lineage>
        <taxon>Eukaryota</taxon>
        <taxon>Metazoa</taxon>
        <taxon>Chordata</taxon>
        <taxon>Craniata</taxon>
        <taxon>Vertebrata</taxon>
        <taxon>Euteleostomi</taxon>
        <taxon>Actinopterygii</taxon>
        <taxon>Neopterygii</taxon>
        <taxon>Teleostei</taxon>
        <taxon>Clupei</taxon>
        <taxon>Clupeiformes</taxon>
        <taxon>Denticipitoidei</taxon>
        <taxon>Denticipitidae</taxon>
        <taxon>Denticeps</taxon>
    </lineage>
</organism>
<dbReference type="PROSITE" id="PS50871">
    <property type="entry name" value="C1Q"/>
    <property type="match status" value="1"/>
</dbReference>
<feature type="coiled-coil region" evidence="4">
    <location>
        <begin position="55"/>
        <end position="82"/>
    </location>
</feature>
<evidence type="ECO:0000256" key="4">
    <source>
        <dbReference type="SAM" id="Coils"/>
    </source>
</evidence>
<dbReference type="GO" id="GO:0005576">
    <property type="term" value="C:extracellular region"/>
    <property type="evidence" value="ECO:0007669"/>
    <property type="project" value="UniProtKB-SubCell"/>
</dbReference>
<dbReference type="Pfam" id="PF00386">
    <property type="entry name" value="C1q"/>
    <property type="match status" value="1"/>
</dbReference>
<dbReference type="AlphaFoldDB" id="A0AAY4B4V3"/>
<evidence type="ECO:0000256" key="3">
    <source>
        <dbReference type="ARBA" id="ARBA00022729"/>
    </source>
</evidence>
<dbReference type="InterPro" id="IPR050822">
    <property type="entry name" value="Cerebellin_Synaptic_Org"/>
</dbReference>
<dbReference type="Proteomes" id="UP000694580">
    <property type="component" value="Chromosome 4"/>
</dbReference>